<keyword evidence="10" id="KW-1185">Reference proteome</keyword>
<keyword evidence="4 8" id="KW-0812">Transmembrane</keyword>
<feature type="transmembrane region" description="Helical" evidence="8">
    <location>
        <begin position="224"/>
        <end position="242"/>
    </location>
</feature>
<evidence type="ECO:0000256" key="6">
    <source>
        <dbReference type="ARBA" id="ARBA00022989"/>
    </source>
</evidence>
<feature type="transmembrane region" description="Helical" evidence="8">
    <location>
        <begin position="191"/>
        <end position="212"/>
    </location>
</feature>
<evidence type="ECO:0000256" key="4">
    <source>
        <dbReference type="ARBA" id="ARBA00022692"/>
    </source>
</evidence>
<dbReference type="GO" id="GO:0005886">
    <property type="term" value="C:plasma membrane"/>
    <property type="evidence" value="ECO:0007669"/>
    <property type="project" value="UniProtKB-SubCell"/>
</dbReference>
<dbReference type="RefSeq" id="WP_089198381.1">
    <property type="nucleotide sequence ID" value="NZ_NHRJ02000001.1"/>
</dbReference>
<feature type="transmembrane region" description="Helical" evidence="8">
    <location>
        <begin position="36"/>
        <end position="54"/>
    </location>
</feature>
<organism evidence="9 10">
    <name type="scientific">Paenibacillus xerothermodurans</name>
    <dbReference type="NCBI Taxonomy" id="1977292"/>
    <lineage>
        <taxon>Bacteria</taxon>
        <taxon>Bacillati</taxon>
        <taxon>Bacillota</taxon>
        <taxon>Bacilli</taxon>
        <taxon>Bacillales</taxon>
        <taxon>Paenibacillaceae</taxon>
        <taxon>Paenibacillus</taxon>
    </lineage>
</organism>
<evidence type="ECO:0000313" key="9">
    <source>
        <dbReference type="EMBL" id="PZE22611.1"/>
    </source>
</evidence>
<keyword evidence="6 8" id="KW-1133">Transmembrane helix</keyword>
<evidence type="ECO:0000256" key="7">
    <source>
        <dbReference type="ARBA" id="ARBA00023136"/>
    </source>
</evidence>
<comment type="subcellular location">
    <subcellularLocation>
        <location evidence="1">Cell membrane</location>
        <topology evidence="1">Multi-pass membrane protein</topology>
    </subcellularLocation>
</comment>
<evidence type="ECO:0000256" key="3">
    <source>
        <dbReference type="ARBA" id="ARBA00022475"/>
    </source>
</evidence>
<dbReference type="PANTHER" id="PTHR11040:SF211">
    <property type="entry name" value="ZINC TRANSPORTER ZIP11"/>
    <property type="match status" value="1"/>
</dbReference>
<dbReference type="Proteomes" id="UP000214746">
    <property type="component" value="Unassembled WGS sequence"/>
</dbReference>
<protein>
    <submittedName>
        <fullName evidence="9">ZIP family metal transporter</fullName>
    </submittedName>
</protein>
<dbReference type="Pfam" id="PF02535">
    <property type="entry name" value="Zip"/>
    <property type="match status" value="1"/>
</dbReference>
<sequence>METALIGSFISAMATVLGAVPLLFVRRLSEKWKDVLIAFTAGIMISASTFGLMPQAIEESGIIALTIGLLLGIVTLDLLEKNISHLHVEDDAAVTHFDSQSLLVIIALFIHNIPEGLSTGFSYASQNEGLGPMVAISIGAQNMPEGLVLAVFLLNSQVSKLKSFLIVTLTGLMEVISAAAGFFAASYIQPLVGYGLAFAAGAMMFIVYKELIPESHGHGFERSSTYSFIVGLLVMVYISCIFE</sequence>
<gene>
    <name evidence="9" type="ORF">CBW46_002245</name>
</gene>
<feature type="transmembrane region" description="Helical" evidence="8">
    <location>
        <begin position="60"/>
        <end position="79"/>
    </location>
</feature>
<feature type="transmembrane region" description="Helical" evidence="8">
    <location>
        <begin position="6"/>
        <end position="24"/>
    </location>
</feature>
<reference evidence="9" key="1">
    <citation type="submission" date="2018-06" db="EMBL/GenBank/DDBJ databases">
        <title>Paenibacillus xerothermodurans sp. nov. an extremely dry heat resistant spore forming bacterium isolated from the soil of Cape Canaveral, Florida.</title>
        <authorList>
            <person name="Seuylemezian A."/>
            <person name="Kaur N."/>
            <person name="Patil P."/>
            <person name="Patil P."/>
            <person name="Mayilraj S."/>
            <person name="Vaishampayan P."/>
        </authorList>
    </citation>
    <scope>NUCLEOTIDE SEQUENCE [LARGE SCALE GENOMIC DNA]</scope>
    <source>
        <strain evidence="9">ATCC 27380</strain>
    </source>
</reference>
<evidence type="ECO:0000256" key="8">
    <source>
        <dbReference type="SAM" id="Phobius"/>
    </source>
</evidence>
<dbReference type="GO" id="GO:0005385">
    <property type="term" value="F:zinc ion transmembrane transporter activity"/>
    <property type="evidence" value="ECO:0007669"/>
    <property type="project" value="TreeGrafter"/>
</dbReference>
<keyword evidence="3" id="KW-1003">Cell membrane</keyword>
<comment type="caution">
    <text evidence="9">The sequence shown here is derived from an EMBL/GenBank/DDBJ whole genome shotgun (WGS) entry which is preliminary data.</text>
</comment>
<accession>A0A2W1NHJ6</accession>
<keyword evidence="7 8" id="KW-0472">Membrane</keyword>
<dbReference type="OrthoDB" id="9787346at2"/>
<name>A0A2W1NHJ6_PAEXE</name>
<dbReference type="AlphaFoldDB" id="A0A2W1NHJ6"/>
<keyword evidence="5" id="KW-0862">Zinc</keyword>
<dbReference type="EMBL" id="NHRJ02000001">
    <property type="protein sequence ID" value="PZE22611.1"/>
    <property type="molecule type" value="Genomic_DNA"/>
</dbReference>
<proteinExistence type="inferred from homology"/>
<evidence type="ECO:0000256" key="1">
    <source>
        <dbReference type="ARBA" id="ARBA00004651"/>
    </source>
</evidence>
<evidence type="ECO:0000256" key="5">
    <source>
        <dbReference type="ARBA" id="ARBA00022833"/>
    </source>
</evidence>
<evidence type="ECO:0000313" key="10">
    <source>
        <dbReference type="Proteomes" id="UP000214746"/>
    </source>
</evidence>
<dbReference type="PANTHER" id="PTHR11040">
    <property type="entry name" value="ZINC/IRON TRANSPORTER"/>
    <property type="match status" value="1"/>
</dbReference>
<comment type="similarity">
    <text evidence="2">Belongs to the ZIP transporter (TC 2.A.5) family.</text>
</comment>
<evidence type="ECO:0000256" key="2">
    <source>
        <dbReference type="ARBA" id="ARBA00006939"/>
    </source>
</evidence>
<feature type="transmembrane region" description="Helical" evidence="8">
    <location>
        <begin position="164"/>
        <end position="185"/>
    </location>
</feature>
<dbReference type="InterPro" id="IPR003689">
    <property type="entry name" value="ZIP"/>
</dbReference>